<dbReference type="Proteomes" id="UP000251960">
    <property type="component" value="Chromosome 9"/>
</dbReference>
<proteinExistence type="predicted"/>
<reference evidence="1 2" key="1">
    <citation type="journal article" date="2018" name="Nat. Genet.">
        <title>Extensive intraspecific gene order and gene structural variations between Mo17 and other maize genomes.</title>
        <authorList>
            <person name="Sun S."/>
            <person name="Zhou Y."/>
            <person name="Chen J."/>
            <person name="Shi J."/>
            <person name="Zhao H."/>
            <person name="Zhao H."/>
            <person name="Song W."/>
            <person name="Zhang M."/>
            <person name="Cui Y."/>
            <person name="Dong X."/>
            <person name="Liu H."/>
            <person name="Ma X."/>
            <person name="Jiao Y."/>
            <person name="Wang B."/>
            <person name="Wei X."/>
            <person name="Stein J.C."/>
            <person name="Glaubitz J.C."/>
            <person name="Lu F."/>
            <person name="Yu G."/>
            <person name="Liang C."/>
            <person name="Fengler K."/>
            <person name="Li B."/>
            <person name="Rafalski A."/>
            <person name="Schnable P.S."/>
            <person name="Ware D.H."/>
            <person name="Buckler E.S."/>
            <person name="Lai J."/>
        </authorList>
    </citation>
    <scope>NUCLEOTIDE SEQUENCE [LARGE SCALE GENOMIC DNA]</scope>
    <source>
        <strain evidence="2">cv. Missouri 17</strain>
        <tissue evidence="1">Seedling</tissue>
    </source>
</reference>
<accession>A0A3L6DBK2</accession>
<sequence length="86" mass="9676">MAARRAMAARSSYAYIELRSGTQAILVAVNKLASELSFYQRKAWLDPVNLLSGKSSYCGFCGEPLQFVLQWIVFQREVFPVPTAKE</sequence>
<organism evidence="1 2">
    <name type="scientific">Zea mays</name>
    <name type="common">Maize</name>
    <dbReference type="NCBI Taxonomy" id="4577"/>
    <lineage>
        <taxon>Eukaryota</taxon>
        <taxon>Viridiplantae</taxon>
        <taxon>Streptophyta</taxon>
        <taxon>Embryophyta</taxon>
        <taxon>Tracheophyta</taxon>
        <taxon>Spermatophyta</taxon>
        <taxon>Magnoliopsida</taxon>
        <taxon>Liliopsida</taxon>
        <taxon>Poales</taxon>
        <taxon>Poaceae</taxon>
        <taxon>PACMAD clade</taxon>
        <taxon>Panicoideae</taxon>
        <taxon>Andropogonodae</taxon>
        <taxon>Andropogoneae</taxon>
        <taxon>Tripsacinae</taxon>
        <taxon>Zea</taxon>
    </lineage>
</organism>
<dbReference type="EMBL" id="NCVQ01000010">
    <property type="protein sequence ID" value="PWZ05457.1"/>
    <property type="molecule type" value="Genomic_DNA"/>
</dbReference>
<gene>
    <name evidence="1" type="ORF">Zm00014a_033852</name>
</gene>
<name>A0A3L6DBK2_MAIZE</name>
<protein>
    <submittedName>
        <fullName evidence="1">Uncharacterized protein</fullName>
    </submittedName>
</protein>
<evidence type="ECO:0000313" key="2">
    <source>
        <dbReference type="Proteomes" id="UP000251960"/>
    </source>
</evidence>
<dbReference type="AlphaFoldDB" id="A0A3L6DBK2"/>
<comment type="caution">
    <text evidence="1">The sequence shown here is derived from an EMBL/GenBank/DDBJ whole genome shotgun (WGS) entry which is preliminary data.</text>
</comment>
<evidence type="ECO:0000313" key="1">
    <source>
        <dbReference type="EMBL" id="PWZ05457.1"/>
    </source>
</evidence>